<evidence type="ECO:0000313" key="9">
    <source>
        <dbReference type="Proteomes" id="UP001521150"/>
    </source>
</evidence>
<dbReference type="EMBL" id="JAJVCN010000004">
    <property type="protein sequence ID" value="MCE7010794.1"/>
    <property type="molecule type" value="Genomic_DNA"/>
</dbReference>
<dbReference type="InterPro" id="IPR015421">
    <property type="entry name" value="PyrdxlP-dep_Trfase_major"/>
</dbReference>
<dbReference type="InterPro" id="IPR036388">
    <property type="entry name" value="WH-like_DNA-bd_sf"/>
</dbReference>
<dbReference type="SUPFAM" id="SSF46785">
    <property type="entry name" value="Winged helix' DNA-binding domain"/>
    <property type="match status" value="1"/>
</dbReference>
<dbReference type="RefSeq" id="WP_233733013.1">
    <property type="nucleotide sequence ID" value="NZ_JAJVCN010000004.1"/>
</dbReference>
<evidence type="ECO:0000313" key="8">
    <source>
        <dbReference type="EMBL" id="MCE7010794.1"/>
    </source>
</evidence>
<dbReference type="InterPro" id="IPR036390">
    <property type="entry name" value="WH_DNA-bd_sf"/>
</dbReference>
<keyword evidence="3" id="KW-0805">Transcription regulation</keyword>
<keyword evidence="8" id="KW-0032">Aminotransferase</keyword>
<evidence type="ECO:0000256" key="5">
    <source>
        <dbReference type="ARBA" id="ARBA00023163"/>
    </source>
</evidence>
<name>A0ABS8ZT76_9PSEU</name>
<keyword evidence="9" id="KW-1185">Reference proteome</keyword>
<comment type="caution">
    <text evidence="8">The sequence shown here is derived from an EMBL/GenBank/DDBJ whole genome shotgun (WGS) entry which is preliminary data.</text>
</comment>
<dbReference type="InterPro" id="IPR000524">
    <property type="entry name" value="Tscrpt_reg_HTH_GntR"/>
</dbReference>
<feature type="region of interest" description="Disordered" evidence="6">
    <location>
        <begin position="78"/>
        <end position="101"/>
    </location>
</feature>
<comment type="similarity">
    <text evidence="1">In the C-terminal section; belongs to the class-I pyridoxal-phosphate-dependent aminotransferase family.</text>
</comment>
<evidence type="ECO:0000256" key="3">
    <source>
        <dbReference type="ARBA" id="ARBA00023015"/>
    </source>
</evidence>
<dbReference type="PRINTS" id="PR00035">
    <property type="entry name" value="HTHGNTR"/>
</dbReference>
<accession>A0ABS8ZT76</accession>
<protein>
    <submittedName>
        <fullName evidence="8">PLP-dependent aminotransferase family protein</fullName>
    </submittedName>
</protein>
<dbReference type="SMART" id="SM00345">
    <property type="entry name" value="HTH_GNTR"/>
    <property type="match status" value="1"/>
</dbReference>
<evidence type="ECO:0000256" key="1">
    <source>
        <dbReference type="ARBA" id="ARBA00005384"/>
    </source>
</evidence>
<dbReference type="CDD" id="cd07377">
    <property type="entry name" value="WHTH_GntR"/>
    <property type="match status" value="1"/>
</dbReference>
<gene>
    <name evidence="8" type="ORF">LWC34_49535</name>
</gene>
<organism evidence="8 9">
    <name type="scientific">Kibdelosporangium philippinense</name>
    <dbReference type="NCBI Taxonomy" id="211113"/>
    <lineage>
        <taxon>Bacteria</taxon>
        <taxon>Bacillati</taxon>
        <taxon>Actinomycetota</taxon>
        <taxon>Actinomycetes</taxon>
        <taxon>Pseudonocardiales</taxon>
        <taxon>Pseudonocardiaceae</taxon>
        <taxon>Kibdelosporangium</taxon>
    </lineage>
</organism>
<dbReference type="PANTHER" id="PTHR46577">
    <property type="entry name" value="HTH-TYPE TRANSCRIPTIONAL REGULATORY PROTEIN GABR"/>
    <property type="match status" value="1"/>
</dbReference>
<evidence type="ECO:0000256" key="6">
    <source>
        <dbReference type="SAM" id="MobiDB-lite"/>
    </source>
</evidence>
<dbReference type="Pfam" id="PF00155">
    <property type="entry name" value="Aminotran_1_2"/>
    <property type="match status" value="1"/>
</dbReference>
<dbReference type="Pfam" id="PF00392">
    <property type="entry name" value="GntR"/>
    <property type="match status" value="1"/>
</dbReference>
<dbReference type="PANTHER" id="PTHR46577:SF1">
    <property type="entry name" value="HTH-TYPE TRANSCRIPTIONAL REGULATORY PROTEIN GABR"/>
    <property type="match status" value="1"/>
</dbReference>
<sequence length="453" mass="48977">MTDEWSSSLDVHLDWTPGLGRQGLAKAVRQAIRDGRWKAGAVVPSTRALAHDLGVARGTVTRVYSDLAAEGYLQTSQGAPTRVATAGAQPLTQPRPTTPREPAMRWNLMAGRPDAALFPRDLWLASTKRVLQHTHNETFGWGEPRGSSVLRATLSAYLARSRGVLADPARIVVCSGFSHAMTILGTALRSIGIKEMAFEDPSFWRFRDLAGATGQKIVGVPVDGNGMRVSELTSPAVVVTPAHQSPIGVTLAPDRRAKLTETGAVIVEDDYDGEFRYDRHQVGALQALAPERVIYAGTASKTLAPSLRIGWMVLPRSLVDPVIAALETSGAQPSLLDQLILADMISTGAYDRHVRKSRIEYRSRRDRVVAALPKHLIPQGISAGLHLTLPLSEAAEADVRTVSRRHSLAIETVSQMSMGDKQYGLLVGYGAPSRNAFGGALEALLNTLRELRE</sequence>
<dbReference type="InterPro" id="IPR051446">
    <property type="entry name" value="HTH_trans_reg/aminotransferase"/>
</dbReference>
<dbReference type="GO" id="GO:0008483">
    <property type="term" value="F:transaminase activity"/>
    <property type="evidence" value="ECO:0007669"/>
    <property type="project" value="UniProtKB-KW"/>
</dbReference>
<dbReference type="SUPFAM" id="SSF53383">
    <property type="entry name" value="PLP-dependent transferases"/>
    <property type="match status" value="1"/>
</dbReference>
<dbReference type="InterPro" id="IPR004839">
    <property type="entry name" value="Aminotransferase_I/II_large"/>
</dbReference>
<dbReference type="Gene3D" id="1.10.10.10">
    <property type="entry name" value="Winged helix-like DNA-binding domain superfamily/Winged helix DNA-binding domain"/>
    <property type="match status" value="1"/>
</dbReference>
<evidence type="ECO:0000259" key="7">
    <source>
        <dbReference type="PROSITE" id="PS50949"/>
    </source>
</evidence>
<keyword evidence="4" id="KW-0238">DNA-binding</keyword>
<keyword evidence="2" id="KW-0663">Pyridoxal phosphate</keyword>
<dbReference type="Gene3D" id="3.40.640.10">
    <property type="entry name" value="Type I PLP-dependent aspartate aminotransferase-like (Major domain)"/>
    <property type="match status" value="1"/>
</dbReference>
<reference evidence="8 9" key="1">
    <citation type="submission" date="2021-12" db="EMBL/GenBank/DDBJ databases">
        <title>Genome sequence of Kibdelosporangium philippinense ATCC 49844.</title>
        <authorList>
            <person name="Fedorov E.A."/>
            <person name="Omeragic M."/>
            <person name="Shalygina K.F."/>
            <person name="Maclea K.S."/>
        </authorList>
    </citation>
    <scope>NUCLEOTIDE SEQUENCE [LARGE SCALE GENOMIC DNA]</scope>
    <source>
        <strain evidence="8 9">ATCC 49844</strain>
    </source>
</reference>
<feature type="domain" description="HTH gntR-type" evidence="7">
    <location>
        <begin position="18"/>
        <end position="86"/>
    </location>
</feature>
<dbReference type="CDD" id="cd00609">
    <property type="entry name" value="AAT_like"/>
    <property type="match status" value="1"/>
</dbReference>
<keyword evidence="5" id="KW-0804">Transcription</keyword>
<evidence type="ECO:0000256" key="2">
    <source>
        <dbReference type="ARBA" id="ARBA00022898"/>
    </source>
</evidence>
<evidence type="ECO:0000256" key="4">
    <source>
        <dbReference type="ARBA" id="ARBA00023125"/>
    </source>
</evidence>
<dbReference type="PROSITE" id="PS50949">
    <property type="entry name" value="HTH_GNTR"/>
    <property type="match status" value="1"/>
</dbReference>
<proteinExistence type="inferred from homology"/>
<keyword evidence="8" id="KW-0808">Transferase</keyword>
<dbReference type="Proteomes" id="UP001521150">
    <property type="component" value="Unassembled WGS sequence"/>
</dbReference>
<dbReference type="InterPro" id="IPR015424">
    <property type="entry name" value="PyrdxlP-dep_Trfase"/>
</dbReference>